<proteinExistence type="predicted"/>
<organism evidence="2 3">
    <name type="scientific">Cylicocyclus nassatus</name>
    <name type="common">Nematode worm</name>
    <dbReference type="NCBI Taxonomy" id="53992"/>
    <lineage>
        <taxon>Eukaryota</taxon>
        <taxon>Metazoa</taxon>
        <taxon>Ecdysozoa</taxon>
        <taxon>Nematoda</taxon>
        <taxon>Chromadorea</taxon>
        <taxon>Rhabditida</taxon>
        <taxon>Rhabditina</taxon>
        <taxon>Rhabditomorpha</taxon>
        <taxon>Strongyloidea</taxon>
        <taxon>Strongylidae</taxon>
        <taxon>Cylicocyclus</taxon>
    </lineage>
</organism>
<dbReference type="Proteomes" id="UP001176961">
    <property type="component" value="Unassembled WGS sequence"/>
</dbReference>
<evidence type="ECO:0000313" key="3">
    <source>
        <dbReference type="Proteomes" id="UP001176961"/>
    </source>
</evidence>
<keyword evidence="3" id="KW-1185">Reference proteome</keyword>
<dbReference type="EMBL" id="CATQJL010000305">
    <property type="protein sequence ID" value="CAJ0603341.1"/>
    <property type="molecule type" value="Genomic_DNA"/>
</dbReference>
<feature type="region of interest" description="Disordered" evidence="1">
    <location>
        <begin position="129"/>
        <end position="175"/>
    </location>
</feature>
<feature type="compositionally biased region" description="Low complexity" evidence="1">
    <location>
        <begin position="609"/>
        <end position="624"/>
    </location>
</feature>
<name>A0AA36H3Y8_CYLNA</name>
<gene>
    <name evidence="2" type="ORF">CYNAS_LOCUS15324</name>
</gene>
<feature type="compositionally biased region" description="Low complexity" evidence="1">
    <location>
        <begin position="129"/>
        <end position="170"/>
    </location>
</feature>
<evidence type="ECO:0000256" key="1">
    <source>
        <dbReference type="SAM" id="MobiDB-lite"/>
    </source>
</evidence>
<feature type="region of interest" description="Disordered" evidence="1">
    <location>
        <begin position="1"/>
        <end position="69"/>
    </location>
</feature>
<accession>A0AA36H3Y8</accession>
<evidence type="ECO:0000313" key="2">
    <source>
        <dbReference type="EMBL" id="CAJ0603341.1"/>
    </source>
</evidence>
<dbReference type="PANTHER" id="PTHR22834">
    <property type="entry name" value="NUCLEAR FUSION PROTEIN FUS2"/>
    <property type="match status" value="1"/>
</dbReference>
<dbReference type="GO" id="GO:0005737">
    <property type="term" value="C:cytoplasm"/>
    <property type="evidence" value="ECO:0007669"/>
    <property type="project" value="TreeGrafter"/>
</dbReference>
<reference evidence="2" key="1">
    <citation type="submission" date="2023-07" db="EMBL/GenBank/DDBJ databases">
        <authorList>
            <consortium name="CYATHOMIX"/>
        </authorList>
    </citation>
    <scope>NUCLEOTIDE SEQUENCE</scope>
    <source>
        <strain evidence="2">N/A</strain>
    </source>
</reference>
<comment type="caution">
    <text evidence="2">The sequence shown here is derived from an EMBL/GenBank/DDBJ whole genome shotgun (WGS) entry which is preliminary data.</text>
</comment>
<feature type="region of interest" description="Disordered" evidence="1">
    <location>
        <begin position="188"/>
        <end position="226"/>
    </location>
</feature>
<dbReference type="AlphaFoldDB" id="A0AA36H3Y8"/>
<sequence length="1088" mass="116594">MASTSAEITTSTTTQTIRASSTTQAPTSMASTSAETTATTANAAVTTTTSKPVTSTTIAATTSSNKQSSTMTSTTIAADTTTTASATTTAQLQSTLMTTTTAQTSFMKTTTVKETTSEASSSAMTSAITSTTTSATPSTTAVSPSATLQAQTTTSTTTDVTDSKTPTMTTAEQTTIMITATTPIESASIAVTAKPTTITPQETPDMETSELHESTADATTTSPLESTTATVKTSSIKSTILLSTSGKERIITSSPMVNGTTMAAIINASVKAIEMTSSKSTLTSTIGTTPQKTLDAGTTTRIVETGTTASHSTSYFGTAKSSDKEEEDVLTTTEVDLKSNMAGIAVNVSIDSEEELAVDSQSSISLVTSTLRQSEKIDRTLSLDAEDIRSPPPSAPLDKECSTRTLFVNISTMNKPLVLQEPTCLTVAAPKDANSNGTISWTINGKPLSETDNVLTLNGLKKDNYEICFAHGEETTCAQVSVQEPLSVVIDKADENLTKFIDEELILNVSSSSPNAFKTGWKCRVYRSTEFSEDTHSSNCFRAGSVTAIDWGANVVKFPKSSNFFVGPGTYEIEATITDSISGNEANKIIIAILLARPSTFATSTQALTPTSSSHRHISTTSHPSKAETRKEYKQVTLSPRERLELSMKLKNVTTEVISINYTDPSGNELVNHMETLPPSQLNTIITLMLGEKAMVSDDMTSSEIIAKLKEAVDTRNGFLAEKLNKAIAQLHDIEINTSESLVEIVKTLDNVLRETNSWSIAQLPNSEGLYFGTIEAEKFAAVGSKLMIDINAREVFVRGDIRAGRLQKDRVCHLIIDGSKLGLQGNYDHSLQANIAADIYQKSSKIKLKLSSTGMPPTKAYRIQLWNSSYITYDVEKDSADKLETMIAGTALQGESLAFKVNYEDYDYTVKYSNGTVRVMDLANDTMMLYYAGARQIYSSDGELTDDLDYLFDDALVVENIARNSITKGNWPRLLLQPFGNGLLGASVNFEDVSMPAVGMISQVPEATVLTVTSGTFANAEELEYSLTHDSTFQTVSGKISLANGRTLTLTDSPLQYTGSGFSIGMGSEVLSIEDARWEYKIDLQTP</sequence>
<dbReference type="PANTHER" id="PTHR22834:SF20">
    <property type="entry name" value="SH3 DOMAIN-CONTAINING PROTEIN"/>
    <property type="match status" value="1"/>
</dbReference>
<dbReference type="GO" id="GO:0005085">
    <property type="term" value="F:guanyl-nucleotide exchange factor activity"/>
    <property type="evidence" value="ECO:0007669"/>
    <property type="project" value="TreeGrafter"/>
</dbReference>
<dbReference type="InterPro" id="IPR051492">
    <property type="entry name" value="Dynamin-Rho_GEF"/>
</dbReference>
<protein>
    <submittedName>
        <fullName evidence="2">Uncharacterized protein</fullName>
    </submittedName>
</protein>
<feature type="region of interest" description="Disordered" evidence="1">
    <location>
        <begin position="607"/>
        <end position="633"/>
    </location>
</feature>